<evidence type="ECO:0000313" key="3">
    <source>
        <dbReference type="Proteomes" id="UP000481327"/>
    </source>
</evidence>
<evidence type="ECO:0000313" key="2">
    <source>
        <dbReference type="EMBL" id="MQT18643.1"/>
    </source>
</evidence>
<comment type="caution">
    <text evidence="2">The sequence shown here is derived from an EMBL/GenBank/DDBJ whole genome shotgun (WGS) entry which is preliminary data.</text>
</comment>
<reference evidence="2 3" key="1">
    <citation type="submission" date="2019-09" db="EMBL/GenBank/DDBJ databases">
        <title>Polymorphobacter sp. isolated from a lake in China.</title>
        <authorList>
            <person name="Liu Z."/>
        </authorList>
    </citation>
    <scope>NUCLEOTIDE SEQUENCE [LARGE SCALE GENOMIC DNA]</scope>
    <source>
        <strain evidence="2 3">D40P</strain>
    </source>
</reference>
<gene>
    <name evidence="2" type="ORF">F3168_15425</name>
</gene>
<organism evidence="2 3">
    <name type="scientific">Sandarakinorhabdus fusca</name>
    <dbReference type="NCBI Taxonomy" id="1439888"/>
    <lineage>
        <taxon>Bacteria</taxon>
        <taxon>Pseudomonadati</taxon>
        <taxon>Pseudomonadota</taxon>
        <taxon>Alphaproteobacteria</taxon>
        <taxon>Sphingomonadales</taxon>
        <taxon>Sphingosinicellaceae</taxon>
        <taxon>Sandarakinorhabdus</taxon>
    </lineage>
</organism>
<protein>
    <submittedName>
        <fullName evidence="2">DUF2497 domain-containing protein</fullName>
    </submittedName>
</protein>
<feature type="region of interest" description="Disordered" evidence="1">
    <location>
        <begin position="19"/>
        <end position="50"/>
    </location>
</feature>
<dbReference type="Pfam" id="PF10691">
    <property type="entry name" value="DUF2497"/>
    <property type="match status" value="1"/>
</dbReference>
<evidence type="ECO:0000256" key="1">
    <source>
        <dbReference type="SAM" id="MobiDB-lite"/>
    </source>
</evidence>
<dbReference type="Proteomes" id="UP000481327">
    <property type="component" value="Unassembled WGS sequence"/>
</dbReference>
<keyword evidence="3" id="KW-1185">Reference proteome</keyword>
<accession>A0A7C9KNN1</accession>
<dbReference type="AlphaFoldDB" id="A0A7C9KNN1"/>
<name>A0A7C9KNN1_9SPHN</name>
<dbReference type="OrthoDB" id="7189469at2"/>
<dbReference type="EMBL" id="WIOL01000009">
    <property type="protein sequence ID" value="MQT18643.1"/>
    <property type="molecule type" value="Genomic_DNA"/>
</dbReference>
<proteinExistence type="predicted"/>
<feature type="compositionally biased region" description="Pro residues" evidence="1">
    <location>
        <begin position="25"/>
        <end position="48"/>
    </location>
</feature>
<dbReference type="RefSeq" id="WP_152579119.1">
    <property type="nucleotide sequence ID" value="NZ_JAATJI010000001.1"/>
</dbReference>
<dbReference type="InterPro" id="IPR019632">
    <property type="entry name" value="DUF2497"/>
</dbReference>
<sequence>MTETPDLDAILESIRLRMTGDAAPPAAPPPQVAAPPPLRKAPLVPPPAASTGTTVDALVTSILEPLLRQWIDANLPEICERVAQQEIRRLTAQSRDT</sequence>